<protein>
    <recommendedName>
        <fullName evidence="3">BZIP domain-containing protein</fullName>
    </recommendedName>
</protein>
<evidence type="ECO:0000256" key="1">
    <source>
        <dbReference type="ARBA" id="ARBA00007285"/>
    </source>
</evidence>
<comment type="caution">
    <text evidence="4">The sequence shown here is derived from an EMBL/GenBank/DDBJ whole genome shotgun (WGS) entry which is preliminary data.</text>
</comment>
<dbReference type="PANTHER" id="PTHR13341:SF2">
    <property type="entry name" value="PROTEIN SEELE"/>
    <property type="match status" value="1"/>
</dbReference>
<organism evidence="4 5">
    <name type="scientific">Adineta ricciae</name>
    <name type="common">Rotifer</name>
    <dbReference type="NCBI Taxonomy" id="249248"/>
    <lineage>
        <taxon>Eukaryota</taxon>
        <taxon>Metazoa</taxon>
        <taxon>Spiralia</taxon>
        <taxon>Gnathifera</taxon>
        <taxon>Rotifera</taxon>
        <taxon>Eurotatoria</taxon>
        <taxon>Bdelloidea</taxon>
        <taxon>Adinetida</taxon>
        <taxon>Adinetidae</taxon>
        <taxon>Adineta</taxon>
    </lineage>
</organism>
<dbReference type="InterPro" id="IPR042415">
    <property type="entry name" value="CNPY"/>
</dbReference>
<evidence type="ECO:0000313" key="5">
    <source>
        <dbReference type="Proteomes" id="UP000663828"/>
    </source>
</evidence>
<name>A0A814VSI9_ADIRI</name>
<feature type="domain" description="BZIP" evidence="3">
    <location>
        <begin position="10"/>
        <end position="73"/>
    </location>
</feature>
<feature type="region of interest" description="Disordered" evidence="2">
    <location>
        <begin position="1"/>
        <end position="38"/>
    </location>
</feature>
<feature type="region of interest" description="Disordered" evidence="2">
    <location>
        <begin position="84"/>
        <end position="110"/>
    </location>
</feature>
<dbReference type="SMART" id="SM00338">
    <property type="entry name" value="BRLZ"/>
    <property type="match status" value="1"/>
</dbReference>
<dbReference type="Pfam" id="PF07716">
    <property type="entry name" value="bZIP_2"/>
    <property type="match status" value="1"/>
</dbReference>
<dbReference type="GO" id="GO:0003700">
    <property type="term" value="F:DNA-binding transcription factor activity"/>
    <property type="evidence" value="ECO:0007669"/>
    <property type="project" value="InterPro"/>
</dbReference>
<feature type="compositionally biased region" description="Basic and acidic residues" evidence="2">
    <location>
        <begin position="19"/>
        <end position="38"/>
    </location>
</feature>
<accession>A0A814VSI9</accession>
<evidence type="ECO:0000256" key="2">
    <source>
        <dbReference type="SAM" id="MobiDB-lite"/>
    </source>
</evidence>
<feature type="compositionally biased region" description="Polar residues" evidence="2">
    <location>
        <begin position="84"/>
        <end position="95"/>
    </location>
</feature>
<comment type="similarity">
    <text evidence="1">Belongs to the canopy family.</text>
</comment>
<dbReference type="InterPro" id="IPR046347">
    <property type="entry name" value="bZIP_sf"/>
</dbReference>
<dbReference type="EMBL" id="CAJNOR010001739">
    <property type="protein sequence ID" value="CAF1191908.1"/>
    <property type="molecule type" value="Genomic_DNA"/>
</dbReference>
<dbReference type="SUPFAM" id="SSF57959">
    <property type="entry name" value="Leucine zipper domain"/>
    <property type="match status" value="1"/>
</dbReference>
<dbReference type="AlphaFoldDB" id="A0A814VSI9"/>
<evidence type="ECO:0000259" key="3">
    <source>
        <dbReference type="PROSITE" id="PS50217"/>
    </source>
</evidence>
<dbReference type="Gene3D" id="1.20.5.170">
    <property type="match status" value="1"/>
</dbReference>
<dbReference type="Proteomes" id="UP000663828">
    <property type="component" value="Unassembled WGS sequence"/>
</dbReference>
<evidence type="ECO:0000313" key="4">
    <source>
        <dbReference type="EMBL" id="CAF1191908.1"/>
    </source>
</evidence>
<keyword evidence="5" id="KW-1185">Reference proteome</keyword>
<dbReference type="Pfam" id="PF11938">
    <property type="entry name" value="DUF3456"/>
    <property type="match status" value="1"/>
</dbReference>
<sequence length="278" mass="32052">MQRRSVPRTDPRYNQIRARNNDSVKRSREKSRRERDETVEAISQLEEENKQLVEQIQTMKREFDQLQDLFKQHTGIAVDQLLSSETNSTESQSKVTLPPPPSSQSSSSQPVLTINTNEVQTNAATSDAQLDPTTLDGAIVLINGVQYKIMNFPVYILFTFFLINQVISTNDQTKKKKDFYCSACKSMSDTIFHEMNNVDPNERVQVGSYRVDGHGHQKLKDVPITETRYHAENVLDNICTKFLDKGKDVFFHQQEINLEWNICLDVIPKQLRNIYEHA</sequence>
<reference evidence="4" key="1">
    <citation type="submission" date="2021-02" db="EMBL/GenBank/DDBJ databases">
        <authorList>
            <person name="Nowell W R."/>
        </authorList>
    </citation>
    <scope>NUCLEOTIDE SEQUENCE</scope>
</reference>
<gene>
    <name evidence="4" type="ORF">XAT740_LOCUS23167</name>
</gene>
<feature type="non-terminal residue" evidence="4">
    <location>
        <position position="1"/>
    </location>
</feature>
<proteinExistence type="inferred from homology"/>
<dbReference type="PANTHER" id="PTHR13341">
    <property type="entry name" value="MIR-INTERACTING SAPOSIN-LIKE PROTEIN"/>
    <property type="match status" value="1"/>
</dbReference>
<dbReference type="PROSITE" id="PS50217">
    <property type="entry name" value="BZIP"/>
    <property type="match status" value="1"/>
</dbReference>
<dbReference type="GO" id="GO:0005783">
    <property type="term" value="C:endoplasmic reticulum"/>
    <property type="evidence" value="ECO:0007669"/>
    <property type="project" value="TreeGrafter"/>
</dbReference>
<dbReference type="InterPro" id="IPR004827">
    <property type="entry name" value="bZIP"/>
</dbReference>
<dbReference type="InterPro" id="IPR021852">
    <property type="entry name" value="DUF3456"/>
</dbReference>